<dbReference type="Proteomes" id="UP000006681">
    <property type="component" value="Chromosome"/>
</dbReference>
<dbReference type="STRING" id="572478.Vdis_2029"/>
<evidence type="ECO:0000313" key="2">
    <source>
        <dbReference type="EMBL" id="ADN51401.1"/>
    </source>
</evidence>
<dbReference type="eggNOG" id="arCOG01302">
    <property type="taxonomic scope" value="Archaea"/>
</dbReference>
<reference evidence="3" key="2">
    <citation type="journal article" date="2010" name="Stand. Genomic Sci.">
        <title>Complete genome sequence of Vulcanisaeta distributa type strain (IC-017T).</title>
        <authorList>
            <person name="Mavromatis K."/>
            <person name="Sikorski J."/>
            <person name="Pabst E."/>
            <person name="Teshima H."/>
            <person name="Lapidus A."/>
            <person name="Lucas S."/>
            <person name="Nolan M."/>
            <person name="Glavina Del Rio T."/>
            <person name="Cheng J."/>
            <person name="Bruce D."/>
            <person name="Goodwin L."/>
            <person name="Pitluck S."/>
            <person name="Liolios K."/>
            <person name="Ivanova N."/>
            <person name="Mikhailova N."/>
            <person name="Pati A."/>
            <person name="Chen A."/>
            <person name="Palaniappan K."/>
            <person name="Land M."/>
            <person name="Hauser L."/>
            <person name="Chang Y."/>
            <person name="Jeffries C."/>
            <person name="Rohde M."/>
            <person name="Spring S."/>
            <person name="Goker M."/>
            <person name="Wirth R."/>
            <person name="Woyke T."/>
            <person name="Bristow J."/>
            <person name="Eisen J."/>
            <person name="Markowitz V."/>
            <person name="Hugenholtz P."/>
            <person name="Klenk H."/>
            <person name="Kyrpides N."/>
        </authorList>
    </citation>
    <scope>NUCLEOTIDE SEQUENCE [LARGE SCALE GENOMIC DNA]</scope>
    <source>
        <strain evidence="3">DSM 14429 / JCM 11212 / NBRC 100878 / IC-017</strain>
    </source>
</reference>
<dbReference type="KEGG" id="vdi:Vdis_2029"/>
<sequence length="87" mass="10183">MRLMVTIRDVLNKLKWTNQIDNYVVVFISRGSPNNEEVVDLSRVVSISRDGFTYISSSGKETYIPYHRVVEIRRKDGTVIFRRNVPH</sequence>
<dbReference type="AlphaFoldDB" id="E1QP36"/>
<gene>
    <name evidence="2" type="ordered locus">Vdis_2029</name>
</gene>
<dbReference type="OrthoDB" id="14794at2157"/>
<name>E1QP36_VULDI</name>
<reference evidence="2 3" key="1">
    <citation type="journal article" date="2010" name="Stand. Genomic Sci.">
        <title>Complete genome sequence of Vulcanisaeta distributa type strain (IC-017).</title>
        <authorList>
            <person name="Mavromatis K."/>
            <person name="Sikorski J."/>
            <person name="Pabst E."/>
            <person name="Teshima H."/>
            <person name="Lapidus A."/>
            <person name="Lucas S."/>
            <person name="Nolan M."/>
            <person name="Glavina Del Rio T."/>
            <person name="Cheng J.F."/>
            <person name="Bruce D."/>
            <person name="Goodwin L."/>
            <person name="Pitluck S."/>
            <person name="Liolios K."/>
            <person name="Ivanova N."/>
            <person name="Mikhailova N."/>
            <person name="Pati A."/>
            <person name="Chen A."/>
            <person name="Palaniappan K."/>
            <person name="Land M."/>
            <person name="Hauser L."/>
            <person name="Chang Y.J."/>
            <person name="Jeffries C.D."/>
            <person name="Rohde M."/>
            <person name="Spring S."/>
            <person name="Goker M."/>
            <person name="Wirth R."/>
            <person name="Woyke T."/>
            <person name="Bristow J."/>
            <person name="Eisen J.A."/>
            <person name="Markowitz V."/>
            <person name="Hugenholtz P."/>
            <person name="Klenk H.P."/>
            <person name="Kyrpides N.C."/>
        </authorList>
    </citation>
    <scope>NUCLEOTIDE SEQUENCE [LARGE SCALE GENOMIC DNA]</scope>
    <source>
        <strain evidence="3">DSM 14429 / JCM 11212 / NBRC 100878 / IC-017</strain>
    </source>
</reference>
<evidence type="ECO:0000259" key="1">
    <source>
        <dbReference type="Pfam" id="PF04457"/>
    </source>
</evidence>
<evidence type="ECO:0000313" key="3">
    <source>
        <dbReference type="Proteomes" id="UP000006681"/>
    </source>
</evidence>
<accession>E1QP36</accession>
<dbReference type="Pfam" id="PF04457">
    <property type="entry name" value="MJ1316"/>
    <property type="match status" value="1"/>
</dbReference>
<proteinExistence type="predicted"/>
<dbReference type="HOGENOM" id="CLU_172276_3_0_2"/>
<keyword evidence="3" id="KW-1185">Reference proteome</keyword>
<dbReference type="EMBL" id="CP002100">
    <property type="protein sequence ID" value="ADN51401.1"/>
    <property type="molecule type" value="Genomic_DNA"/>
</dbReference>
<feature type="domain" description="MJ1316 RNA cyclic group end recognition" evidence="1">
    <location>
        <begin position="4"/>
        <end position="83"/>
    </location>
</feature>
<protein>
    <recommendedName>
        <fullName evidence="1">MJ1316 RNA cyclic group end recognition domain-containing protein</fullName>
    </recommendedName>
</protein>
<organism evidence="2 3">
    <name type="scientific">Vulcanisaeta distributa (strain DSM 14429 / JCM 11212 / NBRC 100878 / IC-017)</name>
    <dbReference type="NCBI Taxonomy" id="572478"/>
    <lineage>
        <taxon>Archaea</taxon>
        <taxon>Thermoproteota</taxon>
        <taxon>Thermoprotei</taxon>
        <taxon>Thermoproteales</taxon>
        <taxon>Thermoproteaceae</taxon>
        <taxon>Vulcanisaeta</taxon>
    </lineage>
</organism>
<dbReference type="InterPro" id="IPR040459">
    <property type="entry name" value="MJ1316"/>
</dbReference>